<gene>
    <name evidence="2" type="ORF">J2Z65_003661</name>
</gene>
<feature type="domain" description="N-acetyltransferase" evidence="1">
    <location>
        <begin position="1"/>
        <end position="154"/>
    </location>
</feature>
<protein>
    <submittedName>
        <fullName evidence="2">GNAT superfamily N-acetyltransferase</fullName>
    </submittedName>
</protein>
<name>A0ABS4I0J1_9BACL</name>
<reference evidence="2 3" key="1">
    <citation type="submission" date="2021-03" db="EMBL/GenBank/DDBJ databases">
        <title>Genomic Encyclopedia of Type Strains, Phase IV (KMG-IV): sequencing the most valuable type-strain genomes for metagenomic binning, comparative biology and taxonomic classification.</title>
        <authorList>
            <person name="Goeker M."/>
        </authorList>
    </citation>
    <scope>NUCLEOTIDE SEQUENCE [LARGE SCALE GENOMIC DNA]</scope>
    <source>
        <strain evidence="2 3">DSM 24950</strain>
    </source>
</reference>
<dbReference type="Proteomes" id="UP001519344">
    <property type="component" value="Unassembled WGS sequence"/>
</dbReference>
<dbReference type="PANTHER" id="PTHR43617:SF20">
    <property type="entry name" value="N-ALPHA-ACETYLTRANSFERASE RIMI"/>
    <property type="match status" value="1"/>
</dbReference>
<evidence type="ECO:0000313" key="3">
    <source>
        <dbReference type="Proteomes" id="UP001519344"/>
    </source>
</evidence>
<dbReference type="SUPFAM" id="SSF55729">
    <property type="entry name" value="Acyl-CoA N-acyltransferases (Nat)"/>
    <property type="match status" value="1"/>
</dbReference>
<accession>A0ABS4I0J1</accession>
<sequence length="291" mass="33109">MMFKKMSELTAEDMVVLWNKGFEGYPLNNTLTLDRFFSRAVNEGLSFEHSLVMFERNEPIGFVMNGFRSIEGKKVTWNGGTGIVPAYRGKGFGKQLMERNLQLYREQEAGIALLEALVHNETAIKLYRSVGYEITEQLVCLQRSEAIDASLLETNAVGRYSTRRGLPIAVREVPFYRPMSAWQTQWPSMKDGESIIVTDGEEVVGYALCKRIFGEDGHLATIALYQCEALPGREDEREILKTTLSEVFAPLTSSFKRLTMNIRHTNSSVHELLEELGFSSFVEQVHMLRQM</sequence>
<evidence type="ECO:0000313" key="2">
    <source>
        <dbReference type="EMBL" id="MBP1964438.1"/>
    </source>
</evidence>
<dbReference type="EMBL" id="JAGGKV010000009">
    <property type="protein sequence ID" value="MBP1964438.1"/>
    <property type="molecule type" value="Genomic_DNA"/>
</dbReference>
<dbReference type="Gene3D" id="3.40.630.30">
    <property type="match status" value="1"/>
</dbReference>
<keyword evidence="3" id="KW-1185">Reference proteome</keyword>
<dbReference type="InterPro" id="IPR000182">
    <property type="entry name" value="GNAT_dom"/>
</dbReference>
<evidence type="ECO:0000259" key="1">
    <source>
        <dbReference type="PROSITE" id="PS51186"/>
    </source>
</evidence>
<dbReference type="PANTHER" id="PTHR43617">
    <property type="entry name" value="L-AMINO ACID N-ACETYLTRANSFERASE"/>
    <property type="match status" value="1"/>
</dbReference>
<organism evidence="2 3">
    <name type="scientific">Paenibacillus aceris</name>
    <dbReference type="NCBI Taxonomy" id="869555"/>
    <lineage>
        <taxon>Bacteria</taxon>
        <taxon>Bacillati</taxon>
        <taxon>Bacillota</taxon>
        <taxon>Bacilli</taxon>
        <taxon>Bacillales</taxon>
        <taxon>Paenibacillaceae</taxon>
        <taxon>Paenibacillus</taxon>
    </lineage>
</organism>
<comment type="caution">
    <text evidence="2">The sequence shown here is derived from an EMBL/GenBank/DDBJ whole genome shotgun (WGS) entry which is preliminary data.</text>
</comment>
<dbReference type="InterPro" id="IPR016181">
    <property type="entry name" value="Acyl_CoA_acyltransferase"/>
</dbReference>
<dbReference type="CDD" id="cd04301">
    <property type="entry name" value="NAT_SF"/>
    <property type="match status" value="1"/>
</dbReference>
<dbReference type="InterPro" id="IPR050276">
    <property type="entry name" value="MshD_Acetyltransferase"/>
</dbReference>
<dbReference type="Pfam" id="PF00583">
    <property type="entry name" value="Acetyltransf_1"/>
    <property type="match status" value="1"/>
</dbReference>
<dbReference type="PROSITE" id="PS51186">
    <property type="entry name" value="GNAT"/>
    <property type="match status" value="1"/>
</dbReference>
<dbReference type="RefSeq" id="WP_167057887.1">
    <property type="nucleotide sequence ID" value="NZ_JAAOZR010000017.1"/>
</dbReference>
<proteinExistence type="predicted"/>